<proteinExistence type="predicted"/>
<feature type="domain" description="MYND-type" evidence="5">
    <location>
        <begin position="446"/>
        <end position="489"/>
    </location>
</feature>
<dbReference type="GO" id="GO:0008270">
    <property type="term" value="F:zinc ion binding"/>
    <property type="evidence" value="ECO:0007669"/>
    <property type="project" value="UniProtKB-KW"/>
</dbReference>
<dbReference type="STRING" id="71717.A0A4Y7SKW3"/>
<dbReference type="Gene3D" id="6.10.140.2220">
    <property type="match status" value="1"/>
</dbReference>
<dbReference type="OrthoDB" id="2900625at2759"/>
<organism evidence="6 7">
    <name type="scientific">Coprinellus micaceus</name>
    <name type="common">Glistening ink-cap mushroom</name>
    <name type="synonym">Coprinus micaceus</name>
    <dbReference type="NCBI Taxonomy" id="71717"/>
    <lineage>
        <taxon>Eukaryota</taxon>
        <taxon>Fungi</taxon>
        <taxon>Dikarya</taxon>
        <taxon>Basidiomycota</taxon>
        <taxon>Agaricomycotina</taxon>
        <taxon>Agaricomycetes</taxon>
        <taxon>Agaricomycetidae</taxon>
        <taxon>Agaricales</taxon>
        <taxon>Agaricineae</taxon>
        <taxon>Psathyrellaceae</taxon>
        <taxon>Coprinellus</taxon>
    </lineage>
</organism>
<comment type="caution">
    <text evidence="6">The sequence shown here is derived from an EMBL/GenBank/DDBJ whole genome shotgun (WGS) entry which is preliminary data.</text>
</comment>
<dbReference type="SUPFAM" id="SSF144232">
    <property type="entry name" value="HIT/MYND zinc finger-like"/>
    <property type="match status" value="1"/>
</dbReference>
<evidence type="ECO:0000256" key="3">
    <source>
        <dbReference type="ARBA" id="ARBA00022833"/>
    </source>
</evidence>
<evidence type="ECO:0000256" key="1">
    <source>
        <dbReference type="ARBA" id="ARBA00022723"/>
    </source>
</evidence>
<evidence type="ECO:0000256" key="2">
    <source>
        <dbReference type="ARBA" id="ARBA00022771"/>
    </source>
</evidence>
<name>A0A4Y7SKW3_COPMI</name>
<dbReference type="Pfam" id="PF01753">
    <property type="entry name" value="zf-MYND"/>
    <property type="match status" value="1"/>
</dbReference>
<evidence type="ECO:0000256" key="4">
    <source>
        <dbReference type="PROSITE-ProRule" id="PRU00134"/>
    </source>
</evidence>
<reference evidence="6 7" key="1">
    <citation type="journal article" date="2019" name="Nat. Ecol. Evol.">
        <title>Megaphylogeny resolves global patterns of mushroom evolution.</title>
        <authorList>
            <person name="Varga T."/>
            <person name="Krizsan K."/>
            <person name="Foldi C."/>
            <person name="Dima B."/>
            <person name="Sanchez-Garcia M."/>
            <person name="Sanchez-Ramirez S."/>
            <person name="Szollosi G.J."/>
            <person name="Szarkandi J.G."/>
            <person name="Papp V."/>
            <person name="Albert L."/>
            <person name="Andreopoulos W."/>
            <person name="Angelini C."/>
            <person name="Antonin V."/>
            <person name="Barry K.W."/>
            <person name="Bougher N.L."/>
            <person name="Buchanan P."/>
            <person name="Buyck B."/>
            <person name="Bense V."/>
            <person name="Catcheside P."/>
            <person name="Chovatia M."/>
            <person name="Cooper J."/>
            <person name="Damon W."/>
            <person name="Desjardin D."/>
            <person name="Finy P."/>
            <person name="Geml J."/>
            <person name="Haridas S."/>
            <person name="Hughes K."/>
            <person name="Justo A."/>
            <person name="Karasinski D."/>
            <person name="Kautmanova I."/>
            <person name="Kiss B."/>
            <person name="Kocsube S."/>
            <person name="Kotiranta H."/>
            <person name="LaButti K.M."/>
            <person name="Lechner B.E."/>
            <person name="Liimatainen K."/>
            <person name="Lipzen A."/>
            <person name="Lukacs Z."/>
            <person name="Mihaltcheva S."/>
            <person name="Morgado L.N."/>
            <person name="Niskanen T."/>
            <person name="Noordeloos M.E."/>
            <person name="Ohm R.A."/>
            <person name="Ortiz-Santana B."/>
            <person name="Ovrebo C."/>
            <person name="Racz N."/>
            <person name="Riley R."/>
            <person name="Savchenko A."/>
            <person name="Shiryaev A."/>
            <person name="Soop K."/>
            <person name="Spirin V."/>
            <person name="Szebenyi C."/>
            <person name="Tomsovsky M."/>
            <person name="Tulloss R.E."/>
            <person name="Uehling J."/>
            <person name="Grigoriev I.V."/>
            <person name="Vagvolgyi C."/>
            <person name="Papp T."/>
            <person name="Martin F.M."/>
            <person name="Miettinen O."/>
            <person name="Hibbett D.S."/>
            <person name="Nagy L.G."/>
        </authorList>
    </citation>
    <scope>NUCLEOTIDE SEQUENCE [LARGE SCALE GENOMIC DNA]</scope>
    <source>
        <strain evidence="6 7">FP101781</strain>
    </source>
</reference>
<dbReference type="PROSITE" id="PS50865">
    <property type="entry name" value="ZF_MYND_2"/>
    <property type="match status" value="1"/>
</dbReference>
<sequence>MNRGNSRLTPAARNRRAVLTQLVSKAQDGTSDDLWSLYRFVVPQKQEEVTIGVVNVAVNHLSADYKPNSHLLTVKDRPYIDRALASVSILHAVIMHGWRAENFMEAAVSRLLDVIDRICPWIHLFLDLNISSLEQKPSPENDTSEVHLMHAEFLWDLIIFDDRILDALSSTTAYADLILRMWLARDDGGNLIMDPAHRRSVCPLLVWFHDSVQKEGTKQLLLERVVSGKPSLPTKLARAFVDRVHQAQELAIDSRIGDPNPPIGYITLMLDTLRALTTFNYVFRRKMLSKNYIVVIAKVLDVISTHLQEHHRTESGRRVLSSMIGAILGLTNDSLDPTRIVRNIRDLFASRYLFVMARVMAVLPPAEEGAIRDAGEMLHLVGRYMSFPEVLQALEDIWPEISHVIMGNMRQMIPRIASSWDFFGKSTFMRLEIKDKEGDGAHLCDNISCTRRRTALPSDFKECRRCSRAIYCSEDCQREDWQRFHSSECGPASSDHFQRKTSMCIWGQRNRTFLAALGVNIYNSVTRFFDERVLTQNPGHKFHETIPIVDLTTLRPGFHSRSLRDRSIWWTDPRVEHHPEYAKPRYYSVLEEYFQGKAGEGVRYIDLIFPFNGDVLSLSVRVEKREGQWKAAWSLPRTARTPITSPEMFDMMKKINTQLLDLSGT</sequence>
<keyword evidence="2 4" id="KW-0863">Zinc-finger</keyword>
<dbReference type="EMBL" id="QPFP01000095">
    <property type="protein sequence ID" value="TEB22244.1"/>
    <property type="molecule type" value="Genomic_DNA"/>
</dbReference>
<keyword evidence="3" id="KW-0862">Zinc</keyword>
<protein>
    <recommendedName>
        <fullName evidence="5">MYND-type domain-containing protein</fullName>
    </recommendedName>
</protein>
<keyword evidence="7" id="KW-1185">Reference proteome</keyword>
<dbReference type="Proteomes" id="UP000298030">
    <property type="component" value="Unassembled WGS sequence"/>
</dbReference>
<evidence type="ECO:0000313" key="6">
    <source>
        <dbReference type="EMBL" id="TEB22244.1"/>
    </source>
</evidence>
<gene>
    <name evidence="6" type="ORF">FA13DRAFT_1799109</name>
</gene>
<dbReference type="InterPro" id="IPR002893">
    <property type="entry name" value="Znf_MYND"/>
</dbReference>
<evidence type="ECO:0000313" key="7">
    <source>
        <dbReference type="Proteomes" id="UP000298030"/>
    </source>
</evidence>
<accession>A0A4Y7SKW3</accession>
<evidence type="ECO:0000259" key="5">
    <source>
        <dbReference type="PROSITE" id="PS50865"/>
    </source>
</evidence>
<dbReference type="AlphaFoldDB" id="A0A4Y7SKW3"/>
<keyword evidence="1" id="KW-0479">Metal-binding</keyword>